<dbReference type="RefSeq" id="WP_078810219.1">
    <property type="nucleotide sequence ID" value="NZ_FUWM01000013.1"/>
</dbReference>
<protein>
    <submittedName>
        <fullName evidence="2">MoxR-like ATPase</fullName>
    </submittedName>
</protein>
<dbReference type="OrthoDB" id="9783370at2"/>
<dbReference type="Gene3D" id="3.40.50.300">
    <property type="entry name" value="P-loop containing nucleotide triphosphate hydrolases"/>
    <property type="match status" value="1"/>
</dbReference>
<accession>A0A1T4NAP8</accession>
<dbReference type="Proteomes" id="UP000190625">
    <property type="component" value="Unassembled WGS sequence"/>
</dbReference>
<evidence type="ECO:0000313" key="2">
    <source>
        <dbReference type="EMBL" id="SJZ76157.1"/>
    </source>
</evidence>
<reference evidence="3" key="1">
    <citation type="submission" date="2017-02" db="EMBL/GenBank/DDBJ databases">
        <authorList>
            <person name="Varghese N."/>
            <person name="Submissions S."/>
        </authorList>
    </citation>
    <scope>NUCLEOTIDE SEQUENCE [LARGE SCALE GENOMIC DNA]</scope>
    <source>
        <strain evidence="3">ATCC BAA-73</strain>
    </source>
</reference>
<feature type="domain" description="AAA+ ATPase" evidence="1">
    <location>
        <begin position="33"/>
        <end position="198"/>
    </location>
</feature>
<dbReference type="CDD" id="cd00009">
    <property type="entry name" value="AAA"/>
    <property type="match status" value="1"/>
</dbReference>
<dbReference type="InterPro" id="IPR003593">
    <property type="entry name" value="AAA+_ATPase"/>
</dbReference>
<dbReference type="AlphaFoldDB" id="A0A1T4NAP8"/>
<dbReference type="SMART" id="SM00382">
    <property type="entry name" value="AAA"/>
    <property type="match status" value="1"/>
</dbReference>
<keyword evidence="3" id="KW-1185">Reference proteome</keyword>
<dbReference type="GO" id="GO:0005524">
    <property type="term" value="F:ATP binding"/>
    <property type="evidence" value="ECO:0007669"/>
    <property type="project" value="InterPro"/>
</dbReference>
<dbReference type="InterPro" id="IPR050764">
    <property type="entry name" value="CbbQ/NirQ/NorQ/GpvN"/>
</dbReference>
<dbReference type="Pfam" id="PF07728">
    <property type="entry name" value="AAA_5"/>
    <property type="match status" value="1"/>
</dbReference>
<sequence length="290" mass="33427">MEITKEELSESFKRENYICNEEIIVPTYLSLTLEKPLLITGEPGVGKTEISKVLSNIFDTELIRLQCYEGLDENKALYEWNYQKQLINIQINKDNKSEDLIEDNIFSEEYLLQRPLLRAIRTEKRPVLLIDEIDKTDEEFEAFLFELLSDFQVSIPELGTIKAKQKPIVVLTSNANRELSDGLKRRCVFLYIELPSIEKEVEIIRTKVPGIGEELSRQIAMAISYLRVNLDLKKKPSISETLDWARALVGLDADRLSPEIIQQTRTLFLKTKADLDTFEGLGAEKLQEKL</sequence>
<evidence type="ECO:0000313" key="3">
    <source>
        <dbReference type="Proteomes" id="UP000190625"/>
    </source>
</evidence>
<evidence type="ECO:0000259" key="1">
    <source>
        <dbReference type="SMART" id="SM00382"/>
    </source>
</evidence>
<proteinExistence type="predicted"/>
<dbReference type="PANTHER" id="PTHR42759">
    <property type="entry name" value="MOXR FAMILY PROTEIN"/>
    <property type="match status" value="1"/>
</dbReference>
<dbReference type="SUPFAM" id="SSF52540">
    <property type="entry name" value="P-loop containing nucleoside triphosphate hydrolases"/>
    <property type="match status" value="1"/>
</dbReference>
<organism evidence="2 3">
    <name type="scientific">Selenihalanaerobacter shriftii</name>
    <dbReference type="NCBI Taxonomy" id="142842"/>
    <lineage>
        <taxon>Bacteria</taxon>
        <taxon>Bacillati</taxon>
        <taxon>Bacillota</taxon>
        <taxon>Clostridia</taxon>
        <taxon>Halanaerobiales</taxon>
        <taxon>Halobacteroidaceae</taxon>
        <taxon>Selenihalanaerobacter</taxon>
    </lineage>
</organism>
<dbReference type="STRING" id="142842.SAMN02745118_01759"/>
<dbReference type="EMBL" id="FUWM01000013">
    <property type="protein sequence ID" value="SJZ76157.1"/>
    <property type="molecule type" value="Genomic_DNA"/>
</dbReference>
<dbReference type="PANTHER" id="PTHR42759:SF1">
    <property type="entry name" value="MAGNESIUM-CHELATASE SUBUNIT CHLD"/>
    <property type="match status" value="1"/>
</dbReference>
<dbReference type="InterPro" id="IPR011704">
    <property type="entry name" value="ATPase_dyneun-rel_AAA"/>
</dbReference>
<name>A0A1T4NAP8_9FIRM</name>
<dbReference type="InterPro" id="IPR027417">
    <property type="entry name" value="P-loop_NTPase"/>
</dbReference>
<gene>
    <name evidence="2" type="ORF">SAMN02745118_01759</name>
</gene>
<dbReference type="GO" id="GO:0016887">
    <property type="term" value="F:ATP hydrolysis activity"/>
    <property type="evidence" value="ECO:0007669"/>
    <property type="project" value="InterPro"/>
</dbReference>